<dbReference type="Proteomes" id="UP000694892">
    <property type="component" value="Chromosome 3S"/>
</dbReference>
<reference evidence="4" key="1">
    <citation type="journal article" date="2016" name="Nature">
        <title>Genome evolution in the allotetraploid frog Xenopus laevis.</title>
        <authorList>
            <person name="Session A.M."/>
            <person name="Uno Y."/>
            <person name="Kwon T."/>
            <person name="Chapman J.A."/>
            <person name="Toyoda A."/>
            <person name="Takahashi S."/>
            <person name="Fukui A."/>
            <person name="Hikosaka A."/>
            <person name="Suzuki A."/>
            <person name="Kondo M."/>
            <person name="van Heeringen S.J."/>
            <person name="Quigley I."/>
            <person name="Heinz S."/>
            <person name="Ogino H."/>
            <person name="Ochi H."/>
            <person name="Hellsten U."/>
            <person name="Lyons J.B."/>
            <person name="Simakov O."/>
            <person name="Putnam N."/>
            <person name="Stites J."/>
            <person name="Kuroki Y."/>
            <person name="Tanaka T."/>
            <person name="Michiue T."/>
            <person name="Watanabe M."/>
            <person name="Bogdanovic O."/>
            <person name="Lister R."/>
            <person name="Georgiou G."/>
            <person name="Paranjpe S.S."/>
            <person name="van Kruijsbergen I."/>
            <person name="Shu S."/>
            <person name="Carlson J."/>
            <person name="Kinoshita T."/>
            <person name="Ohta Y."/>
            <person name="Mawaribuchi S."/>
            <person name="Jenkins J."/>
            <person name="Grimwood J."/>
            <person name="Schmutz J."/>
            <person name="Mitros T."/>
            <person name="Mozaffari S.V."/>
            <person name="Suzuki Y."/>
            <person name="Haramoto Y."/>
            <person name="Yamamoto T.S."/>
            <person name="Takagi C."/>
            <person name="Heald R."/>
            <person name="Miller K."/>
            <person name="Haudenschild C."/>
            <person name="Kitzman J."/>
            <person name="Nakayama T."/>
            <person name="Izutsu Y."/>
            <person name="Robert J."/>
            <person name="Fortriede J."/>
            <person name="Burns K."/>
            <person name="Lotay V."/>
            <person name="Karimi K."/>
            <person name="Yasuoka Y."/>
            <person name="Dichmann D.S."/>
            <person name="Flajnik M.F."/>
            <person name="Houston D.W."/>
            <person name="Shendure J."/>
            <person name="DuPasquier L."/>
            <person name="Vize P.D."/>
            <person name="Zorn A.M."/>
            <person name="Ito M."/>
            <person name="Marcotte E.M."/>
            <person name="Wallingford J.B."/>
            <person name="Ito Y."/>
            <person name="Asashima M."/>
            <person name="Ueno N."/>
            <person name="Matsuda Y."/>
            <person name="Veenstra G.J."/>
            <person name="Fujiyama A."/>
            <person name="Harland R.M."/>
            <person name="Taira M."/>
            <person name="Rokhsar D.S."/>
        </authorList>
    </citation>
    <scope>NUCLEOTIDE SEQUENCE [LARGE SCALE GENOMIC DNA]</scope>
    <source>
        <strain evidence="4">J</strain>
    </source>
</reference>
<evidence type="ECO:0000313" key="4">
    <source>
        <dbReference type="Proteomes" id="UP000694892"/>
    </source>
</evidence>
<sequence length="163" mass="18574">MQYYNILSAIFRFILYIMSLCCISMSSASVCIYDNSALLLPTGYQIPCDLALIYLCCVKQHQMVFSCYFPFSILQLYLSFLSLSLSDITSQVQVLKMNLISKLFGRQEAGGERIPVNCMNLMYNEQINQAAPMGLAMHDRLIPKVIKAMSSTLFYFHTVIMLK</sequence>
<dbReference type="AlphaFoldDB" id="A0A974HRW6"/>
<proteinExistence type="predicted"/>
<feature type="chain" id="PRO_5036879989" evidence="2">
    <location>
        <begin position="29"/>
        <end position="163"/>
    </location>
</feature>
<organism evidence="3 4">
    <name type="scientific">Xenopus laevis</name>
    <name type="common">African clawed frog</name>
    <dbReference type="NCBI Taxonomy" id="8355"/>
    <lineage>
        <taxon>Eukaryota</taxon>
        <taxon>Metazoa</taxon>
        <taxon>Chordata</taxon>
        <taxon>Craniata</taxon>
        <taxon>Vertebrata</taxon>
        <taxon>Euteleostomi</taxon>
        <taxon>Amphibia</taxon>
        <taxon>Batrachia</taxon>
        <taxon>Anura</taxon>
        <taxon>Pipoidea</taxon>
        <taxon>Pipidae</taxon>
        <taxon>Xenopodinae</taxon>
        <taxon>Xenopus</taxon>
        <taxon>Xenopus</taxon>
    </lineage>
</organism>
<feature type="transmembrane region" description="Helical" evidence="1">
    <location>
        <begin position="65"/>
        <end position="85"/>
    </location>
</feature>
<keyword evidence="2" id="KW-0732">Signal</keyword>
<protein>
    <submittedName>
        <fullName evidence="3">Uncharacterized protein</fullName>
    </submittedName>
</protein>
<evidence type="ECO:0000256" key="1">
    <source>
        <dbReference type="SAM" id="Phobius"/>
    </source>
</evidence>
<evidence type="ECO:0000256" key="2">
    <source>
        <dbReference type="SAM" id="SignalP"/>
    </source>
</evidence>
<accession>A0A974HRW6</accession>
<name>A0A974HRW6_XENLA</name>
<gene>
    <name evidence="3" type="ORF">XELAEV_18021343mg</name>
</gene>
<keyword evidence="1" id="KW-0472">Membrane</keyword>
<dbReference type="EMBL" id="CM004471">
    <property type="protein sequence ID" value="OCT87646.1"/>
    <property type="molecule type" value="Genomic_DNA"/>
</dbReference>
<feature type="signal peptide" evidence="2">
    <location>
        <begin position="1"/>
        <end position="28"/>
    </location>
</feature>
<keyword evidence="1" id="KW-0812">Transmembrane</keyword>
<evidence type="ECO:0000313" key="3">
    <source>
        <dbReference type="EMBL" id="OCT87646.1"/>
    </source>
</evidence>
<keyword evidence="1" id="KW-1133">Transmembrane helix</keyword>